<proteinExistence type="predicted"/>
<dbReference type="Proteomes" id="UP000509346">
    <property type="component" value="Chromosome"/>
</dbReference>
<reference evidence="2 3" key="1">
    <citation type="submission" date="2020-07" db="EMBL/GenBank/DDBJ databases">
        <title>Halosimplex litoreum sp. nov. and Halosimplex rubrum sp. nov., isolated from different salt environments.</title>
        <authorList>
            <person name="Cui H."/>
        </authorList>
    </citation>
    <scope>NUCLEOTIDE SEQUENCE [LARGE SCALE GENOMIC DNA]</scope>
    <source>
        <strain evidence="2 3">R2</strain>
    </source>
</reference>
<organism evidence="2 3">
    <name type="scientific">Halosimplex pelagicum</name>
    <dbReference type="NCBI Taxonomy" id="869886"/>
    <lineage>
        <taxon>Archaea</taxon>
        <taxon>Methanobacteriati</taxon>
        <taxon>Methanobacteriota</taxon>
        <taxon>Stenosarchaea group</taxon>
        <taxon>Halobacteria</taxon>
        <taxon>Halobacteriales</taxon>
        <taxon>Haloarculaceae</taxon>
        <taxon>Halosimplex</taxon>
    </lineage>
</organism>
<dbReference type="AlphaFoldDB" id="A0A7D5PCA5"/>
<evidence type="ECO:0000313" key="3">
    <source>
        <dbReference type="Proteomes" id="UP000509346"/>
    </source>
</evidence>
<name>A0A7D5PCA5_9EURY</name>
<protein>
    <recommendedName>
        <fullName evidence="1">RelE toxin-related domain-containing protein</fullName>
    </recommendedName>
</protein>
<evidence type="ECO:0000313" key="2">
    <source>
        <dbReference type="EMBL" id="QLH82218.1"/>
    </source>
</evidence>
<gene>
    <name evidence="2" type="ORF">HZS54_11630</name>
</gene>
<dbReference type="OrthoDB" id="349981at2157"/>
<feature type="domain" description="RelE toxin-related" evidence="1">
    <location>
        <begin position="12"/>
        <end position="73"/>
    </location>
</feature>
<sequence length="124" mass="14102">MEMNIPYAPKATRHAKLAWWKRNADRNVDIQTAWREGVPIEAPNYNYDDAHLHEPSGIVLLARNDNLTTVLYAEGIELEDGHLIECPRCEQRYEPTANMNEDGCPWCEGPSPEIQAAAFEPLPE</sequence>
<dbReference type="RefSeq" id="WP_179922686.1">
    <property type="nucleotide sequence ID" value="NZ_CP058909.1"/>
</dbReference>
<dbReference type="KEGG" id="hpel:HZS54_11630"/>
<dbReference type="EMBL" id="CP058909">
    <property type="protein sequence ID" value="QLH82218.1"/>
    <property type="molecule type" value="Genomic_DNA"/>
</dbReference>
<keyword evidence="3" id="KW-1185">Reference proteome</keyword>
<evidence type="ECO:0000259" key="1">
    <source>
        <dbReference type="Pfam" id="PF26442"/>
    </source>
</evidence>
<dbReference type="GeneID" id="56083249"/>
<accession>A0A7D5PCA5</accession>
<dbReference type="InterPro" id="IPR058996">
    <property type="entry name" value="Toxin-rel_dom"/>
</dbReference>
<dbReference type="Pfam" id="PF26442">
    <property type="entry name" value="Halo_toxin"/>
    <property type="match status" value="1"/>
</dbReference>